<proteinExistence type="predicted"/>
<gene>
    <name evidence="1" type="ORF">METZ01_LOCUS195424</name>
</gene>
<reference evidence="1" key="1">
    <citation type="submission" date="2018-05" db="EMBL/GenBank/DDBJ databases">
        <authorList>
            <person name="Lanie J.A."/>
            <person name="Ng W.-L."/>
            <person name="Kazmierczak K.M."/>
            <person name="Andrzejewski T.M."/>
            <person name="Davidsen T.M."/>
            <person name="Wayne K.J."/>
            <person name="Tettelin H."/>
            <person name="Glass J.I."/>
            <person name="Rusch D."/>
            <person name="Podicherti R."/>
            <person name="Tsui H.-C.T."/>
            <person name="Winkler M.E."/>
        </authorList>
    </citation>
    <scope>NUCLEOTIDE SEQUENCE</scope>
</reference>
<feature type="non-terminal residue" evidence="1">
    <location>
        <position position="75"/>
    </location>
</feature>
<protein>
    <recommendedName>
        <fullName evidence="2">Amidohydrolase-related domain-containing protein</fullName>
    </recommendedName>
</protein>
<accession>A0A382DVV4</accession>
<dbReference type="EMBL" id="UINC01041382">
    <property type="protein sequence ID" value="SVB42570.1"/>
    <property type="molecule type" value="Genomic_DNA"/>
</dbReference>
<sequence length="75" mass="8668">MPYGGIDWLALTQEPTLEPELPICDPHHHFWDLRARSIPYQTYLLHELNADIYSGHNVRSTAFVEANSMYRVDGP</sequence>
<dbReference type="AlphaFoldDB" id="A0A382DVV4"/>
<name>A0A382DVV4_9ZZZZ</name>
<evidence type="ECO:0008006" key="2">
    <source>
        <dbReference type="Google" id="ProtNLM"/>
    </source>
</evidence>
<organism evidence="1">
    <name type="scientific">marine metagenome</name>
    <dbReference type="NCBI Taxonomy" id="408172"/>
    <lineage>
        <taxon>unclassified sequences</taxon>
        <taxon>metagenomes</taxon>
        <taxon>ecological metagenomes</taxon>
    </lineage>
</organism>
<evidence type="ECO:0000313" key="1">
    <source>
        <dbReference type="EMBL" id="SVB42570.1"/>
    </source>
</evidence>